<reference evidence="1 2" key="1">
    <citation type="journal article" date="2024" name="Ann. Entomol. Soc. Am.">
        <title>Genomic analyses of the southern and eastern yellowjacket wasps (Hymenoptera: Vespidae) reveal evolutionary signatures of social life.</title>
        <authorList>
            <person name="Catto M.A."/>
            <person name="Caine P.B."/>
            <person name="Orr S.E."/>
            <person name="Hunt B.G."/>
            <person name="Goodisman M.A.D."/>
        </authorList>
    </citation>
    <scope>NUCLEOTIDE SEQUENCE [LARGE SCALE GENOMIC DNA]</scope>
    <source>
        <strain evidence="1">233</strain>
        <tissue evidence="1">Head and thorax</tissue>
    </source>
</reference>
<name>A0ABD2C281_VESSQ</name>
<accession>A0ABD2C281</accession>
<dbReference type="Proteomes" id="UP001607302">
    <property type="component" value="Unassembled WGS sequence"/>
</dbReference>
<sequence>MKIINYGLCKDAGTRNVFQANVAHSVNYNIICITSITQSCESLFEEIQEENCRGITENRLKEEIYVVESGTSYQGFFSVLNYTLIKC</sequence>
<evidence type="ECO:0000313" key="1">
    <source>
        <dbReference type="EMBL" id="KAL2738955.1"/>
    </source>
</evidence>
<dbReference type="EMBL" id="JAUDFV010000025">
    <property type="protein sequence ID" value="KAL2738955.1"/>
    <property type="molecule type" value="Genomic_DNA"/>
</dbReference>
<evidence type="ECO:0000313" key="2">
    <source>
        <dbReference type="Proteomes" id="UP001607302"/>
    </source>
</evidence>
<dbReference type="AlphaFoldDB" id="A0ABD2C281"/>
<proteinExistence type="predicted"/>
<organism evidence="1 2">
    <name type="scientific">Vespula squamosa</name>
    <name type="common">Southern yellow jacket</name>
    <name type="synonym">Wasp</name>
    <dbReference type="NCBI Taxonomy" id="30214"/>
    <lineage>
        <taxon>Eukaryota</taxon>
        <taxon>Metazoa</taxon>
        <taxon>Ecdysozoa</taxon>
        <taxon>Arthropoda</taxon>
        <taxon>Hexapoda</taxon>
        <taxon>Insecta</taxon>
        <taxon>Pterygota</taxon>
        <taxon>Neoptera</taxon>
        <taxon>Endopterygota</taxon>
        <taxon>Hymenoptera</taxon>
        <taxon>Apocrita</taxon>
        <taxon>Aculeata</taxon>
        <taxon>Vespoidea</taxon>
        <taxon>Vespidae</taxon>
        <taxon>Vespinae</taxon>
        <taxon>Vespula</taxon>
    </lineage>
</organism>
<gene>
    <name evidence="1" type="ORF">V1478_001521</name>
</gene>
<keyword evidence="2" id="KW-1185">Reference proteome</keyword>
<comment type="caution">
    <text evidence="1">The sequence shown here is derived from an EMBL/GenBank/DDBJ whole genome shotgun (WGS) entry which is preliminary data.</text>
</comment>
<protein>
    <submittedName>
        <fullName evidence="1">Uncharacterized protein</fullName>
    </submittedName>
</protein>